<dbReference type="InterPro" id="IPR000953">
    <property type="entry name" value="Chromo/chromo_shadow_dom"/>
</dbReference>
<evidence type="ECO:0000256" key="1">
    <source>
        <dbReference type="ARBA" id="ARBA00004123"/>
    </source>
</evidence>
<evidence type="ECO:0000256" key="6">
    <source>
        <dbReference type="ARBA" id="ARBA00022763"/>
    </source>
</evidence>
<evidence type="ECO:0000256" key="11">
    <source>
        <dbReference type="ARBA" id="ARBA00023163"/>
    </source>
</evidence>
<dbReference type="FunFam" id="2.30.30.140:FF:000013">
    <property type="entry name" value="Histone acetyltransferase"/>
    <property type="match status" value="1"/>
</dbReference>
<feature type="compositionally biased region" description="Low complexity" evidence="16">
    <location>
        <begin position="129"/>
        <end position="138"/>
    </location>
</feature>
<dbReference type="Gene3D" id="2.30.30.140">
    <property type="match status" value="1"/>
</dbReference>
<evidence type="ECO:0000256" key="3">
    <source>
        <dbReference type="ARBA" id="ARBA00013184"/>
    </source>
</evidence>
<dbReference type="GO" id="GO:0005634">
    <property type="term" value="C:nucleus"/>
    <property type="evidence" value="ECO:0007669"/>
    <property type="project" value="UniProtKB-SubCell"/>
</dbReference>
<feature type="active site" description="Proton donor/acceptor" evidence="15">
    <location>
        <position position="357"/>
    </location>
</feature>
<proteinExistence type="inferred from homology"/>
<dbReference type="Gene3D" id="3.30.60.60">
    <property type="entry name" value="N-acetyl transferase-like"/>
    <property type="match status" value="1"/>
</dbReference>
<evidence type="ECO:0000256" key="14">
    <source>
        <dbReference type="ARBA" id="ARBA00023315"/>
    </source>
</evidence>
<dbReference type="FunFam" id="3.30.60.60:FF:000001">
    <property type="entry name" value="Histone acetyltransferase"/>
    <property type="match status" value="1"/>
</dbReference>
<dbReference type="GO" id="GO:0000724">
    <property type="term" value="P:double-strand break repair via homologous recombination"/>
    <property type="evidence" value="ECO:0007669"/>
    <property type="project" value="TreeGrafter"/>
</dbReference>
<dbReference type="Pfam" id="PF01853">
    <property type="entry name" value="MOZ_SAS"/>
    <property type="match status" value="1"/>
</dbReference>
<keyword evidence="5" id="KW-0479">Metal-binding</keyword>
<dbReference type="OrthoDB" id="787137at2759"/>
<dbReference type="Gene3D" id="3.40.630.30">
    <property type="match status" value="1"/>
</dbReference>
<keyword evidence="19" id="KW-1185">Reference proteome</keyword>
<dbReference type="PANTHER" id="PTHR10615">
    <property type="entry name" value="HISTONE ACETYLTRANSFERASE"/>
    <property type="match status" value="1"/>
</dbReference>
<organism evidence="18 19">
    <name type="scientific">Apis cerana cerana</name>
    <name type="common">Oriental honeybee</name>
    <dbReference type="NCBI Taxonomy" id="94128"/>
    <lineage>
        <taxon>Eukaryota</taxon>
        <taxon>Metazoa</taxon>
        <taxon>Ecdysozoa</taxon>
        <taxon>Arthropoda</taxon>
        <taxon>Hexapoda</taxon>
        <taxon>Insecta</taxon>
        <taxon>Pterygota</taxon>
        <taxon>Neoptera</taxon>
        <taxon>Endopterygota</taxon>
        <taxon>Hymenoptera</taxon>
        <taxon>Apocrita</taxon>
        <taxon>Aculeata</taxon>
        <taxon>Apoidea</taxon>
        <taxon>Anthophila</taxon>
        <taxon>Apidae</taxon>
        <taxon>Apis</taxon>
    </lineage>
</organism>
<dbReference type="InterPro" id="IPR002717">
    <property type="entry name" value="HAT_MYST-type"/>
</dbReference>
<evidence type="ECO:0000259" key="17">
    <source>
        <dbReference type="PROSITE" id="PS51726"/>
    </source>
</evidence>
<keyword evidence="6" id="KW-0227">DNA damage</keyword>
<evidence type="ECO:0000256" key="16">
    <source>
        <dbReference type="SAM" id="MobiDB-lite"/>
    </source>
</evidence>
<dbReference type="GO" id="GO:0046972">
    <property type="term" value="F:histone H4K16 acetyltransferase activity"/>
    <property type="evidence" value="ECO:0007669"/>
    <property type="project" value="TreeGrafter"/>
</dbReference>
<comment type="subcellular location">
    <subcellularLocation>
        <location evidence="1">Nucleus</location>
    </subcellularLocation>
</comment>
<evidence type="ECO:0000256" key="7">
    <source>
        <dbReference type="ARBA" id="ARBA00022771"/>
    </source>
</evidence>
<dbReference type="EC" id="2.3.1.48" evidence="3"/>
<evidence type="ECO:0000256" key="4">
    <source>
        <dbReference type="ARBA" id="ARBA00022679"/>
    </source>
</evidence>
<keyword evidence="14" id="KW-0012">Acyltransferase</keyword>
<dbReference type="AlphaFoldDB" id="A0A2A3EB04"/>
<comment type="similarity">
    <text evidence="2">Belongs to the MYST (SAS/MOZ) family.</text>
</comment>
<keyword evidence="9" id="KW-0007">Acetylation</keyword>
<keyword evidence="8" id="KW-0862">Zinc</keyword>
<dbReference type="InterPro" id="IPR050603">
    <property type="entry name" value="MYST_HAT"/>
</dbReference>
<feature type="region of interest" description="Disordered" evidence="16">
    <location>
        <begin position="122"/>
        <end position="155"/>
    </location>
</feature>
<gene>
    <name evidence="18" type="ORF">APICC_00332</name>
</gene>
<keyword evidence="10" id="KW-0805">Transcription regulation</keyword>
<sequence length="468" mass="53508">MGGGVSLGDGGGVSGNIDTLGHAAGIGVFWNWIWELVFGKVKNGEFFRRMGIFGIVEDEGSIFGIFNSSTFRLCLGILDALAEIISVKEVHGVKCYYVHYVDFNKRLDEWVTEDCLDTRKVQYPRRDGTTPGTGAATPKKQVPSRPPSPSSLCNEPVNGSAVLQAALQKKMSRKRKATFIENDDSQDGPPQTPGPRPTGSLVAHHHDDIVTRMKNVELIELGRHRIRPWYFSPYPQEMVHLPCIYICEFCLKYRKSRKCLERHLAKCNLRHPPAKLFLDHKTLYYDTDPFLFYIMTNFDSRGYHIVGYFSKEKESSEDHNVACILTLPPYQRRGYGKLLIEFSYELSKFEGKTGSPEKPLSDLGLLSYRSYWAHTILDILLNVKPLVENEKPQITISEICELTSIKKEDVISTLQNLNLINYYKGQYIVTLNREIIEQHTAAMEKRQIRIDPKCLHWTPKDWSVRAKW</sequence>
<dbReference type="EMBL" id="KZ288299">
    <property type="protein sequence ID" value="PBC28898.1"/>
    <property type="molecule type" value="Genomic_DNA"/>
</dbReference>
<dbReference type="Gene3D" id="1.10.10.10">
    <property type="entry name" value="Winged helix-like DNA-binding domain superfamily/Winged helix DNA-binding domain"/>
    <property type="match status" value="1"/>
</dbReference>
<name>A0A2A3EB04_APICC</name>
<keyword evidence="4 18" id="KW-0808">Transferase</keyword>
<reference evidence="18 19" key="1">
    <citation type="submission" date="2014-07" db="EMBL/GenBank/DDBJ databases">
        <title>Genomic and transcriptomic analysis on Apis cerana provide comprehensive insights into honey bee biology.</title>
        <authorList>
            <person name="Diao Q."/>
            <person name="Sun L."/>
            <person name="Zheng H."/>
            <person name="Zheng H."/>
            <person name="Xu S."/>
            <person name="Wang S."/>
            <person name="Zeng Z."/>
            <person name="Hu F."/>
            <person name="Su S."/>
            <person name="Wu J."/>
        </authorList>
    </citation>
    <scope>NUCLEOTIDE SEQUENCE [LARGE SCALE GENOMIC DNA]</scope>
    <source>
        <tissue evidence="18">Pupae without intestine</tissue>
    </source>
</reference>
<dbReference type="SMART" id="SM00298">
    <property type="entry name" value="CHROMO"/>
    <property type="match status" value="1"/>
</dbReference>
<dbReference type="InterPro" id="IPR025995">
    <property type="entry name" value="Tudor-knot"/>
</dbReference>
<dbReference type="FunFam" id="1.10.10.10:FF:000022">
    <property type="entry name" value="Histone acetyltransferase"/>
    <property type="match status" value="1"/>
</dbReference>
<dbReference type="InterPro" id="IPR036388">
    <property type="entry name" value="WH-like_DNA-bd_sf"/>
</dbReference>
<evidence type="ECO:0000256" key="15">
    <source>
        <dbReference type="PIRSR" id="PIRSR602717-51"/>
    </source>
</evidence>
<dbReference type="GO" id="GO:0006355">
    <property type="term" value="P:regulation of DNA-templated transcription"/>
    <property type="evidence" value="ECO:0007669"/>
    <property type="project" value="InterPro"/>
</dbReference>
<evidence type="ECO:0000313" key="18">
    <source>
        <dbReference type="EMBL" id="PBC28898.1"/>
    </source>
</evidence>
<feature type="domain" description="MYST-type HAT" evidence="17">
    <location>
        <begin position="211"/>
        <end position="459"/>
    </location>
</feature>
<evidence type="ECO:0000256" key="5">
    <source>
        <dbReference type="ARBA" id="ARBA00022723"/>
    </source>
</evidence>
<accession>A0A2A3EB04</accession>
<dbReference type="Proteomes" id="UP000242457">
    <property type="component" value="Unassembled WGS sequence"/>
</dbReference>
<evidence type="ECO:0000256" key="8">
    <source>
        <dbReference type="ARBA" id="ARBA00022833"/>
    </source>
</evidence>
<dbReference type="PANTHER" id="PTHR10615:SF219">
    <property type="entry name" value="HISTONE ACETYLTRANSFERASE KAT5"/>
    <property type="match status" value="1"/>
</dbReference>
<protein>
    <recommendedName>
        <fullName evidence="3">histone acetyltransferase</fullName>
        <ecNumber evidence="3">2.3.1.48</ecNumber>
    </recommendedName>
</protein>
<dbReference type="Pfam" id="PF17772">
    <property type="entry name" value="zf-MYST"/>
    <property type="match status" value="1"/>
</dbReference>
<evidence type="ECO:0000256" key="10">
    <source>
        <dbReference type="ARBA" id="ARBA00023015"/>
    </source>
</evidence>
<dbReference type="SUPFAM" id="SSF55729">
    <property type="entry name" value="Acyl-CoA N-acyltransferases (Nat)"/>
    <property type="match status" value="1"/>
</dbReference>
<dbReference type="GO" id="GO:0005705">
    <property type="term" value="C:polytene chromosome interband"/>
    <property type="evidence" value="ECO:0007669"/>
    <property type="project" value="UniProtKB-ARBA"/>
</dbReference>
<dbReference type="InterPro" id="IPR016181">
    <property type="entry name" value="Acyl_CoA_acyltransferase"/>
</dbReference>
<dbReference type="GO" id="GO:0003682">
    <property type="term" value="F:chromatin binding"/>
    <property type="evidence" value="ECO:0007669"/>
    <property type="project" value="UniProtKB-ARBA"/>
</dbReference>
<evidence type="ECO:0000256" key="2">
    <source>
        <dbReference type="ARBA" id="ARBA00010107"/>
    </source>
</evidence>
<keyword evidence="12" id="KW-0234">DNA repair</keyword>
<evidence type="ECO:0000256" key="13">
    <source>
        <dbReference type="ARBA" id="ARBA00023242"/>
    </source>
</evidence>
<dbReference type="GO" id="GO:0008270">
    <property type="term" value="F:zinc ion binding"/>
    <property type="evidence" value="ECO:0007669"/>
    <property type="project" value="UniProtKB-KW"/>
</dbReference>
<dbReference type="SUPFAM" id="SSF54160">
    <property type="entry name" value="Chromo domain-like"/>
    <property type="match status" value="1"/>
</dbReference>
<keyword evidence="7" id="KW-0863">Zinc-finger</keyword>
<evidence type="ECO:0000256" key="9">
    <source>
        <dbReference type="ARBA" id="ARBA00022990"/>
    </source>
</evidence>
<evidence type="ECO:0000313" key="19">
    <source>
        <dbReference type="Proteomes" id="UP000242457"/>
    </source>
</evidence>
<dbReference type="Pfam" id="PF11717">
    <property type="entry name" value="Tudor-knot"/>
    <property type="match status" value="1"/>
</dbReference>
<dbReference type="STRING" id="94128.A0A2A3EB04"/>
<keyword evidence="11" id="KW-0804">Transcription</keyword>
<keyword evidence="13" id="KW-0539">Nucleus</keyword>
<feature type="region of interest" description="Disordered" evidence="16">
    <location>
        <begin position="179"/>
        <end position="202"/>
    </location>
</feature>
<evidence type="ECO:0000256" key="12">
    <source>
        <dbReference type="ARBA" id="ARBA00023204"/>
    </source>
</evidence>
<dbReference type="GO" id="GO:0140861">
    <property type="term" value="P:DNA repair-dependent chromatin remodeling"/>
    <property type="evidence" value="ECO:0007669"/>
    <property type="project" value="UniProtKB-ARBA"/>
</dbReference>
<dbReference type="InterPro" id="IPR040706">
    <property type="entry name" value="Zf-MYST"/>
</dbReference>
<dbReference type="GO" id="GO:0035267">
    <property type="term" value="C:NuA4 histone acetyltransferase complex"/>
    <property type="evidence" value="ECO:0007669"/>
    <property type="project" value="TreeGrafter"/>
</dbReference>
<dbReference type="InterPro" id="IPR016197">
    <property type="entry name" value="Chromo-like_dom_sf"/>
</dbReference>
<dbReference type="PROSITE" id="PS51726">
    <property type="entry name" value="MYST_HAT"/>
    <property type="match status" value="1"/>
</dbReference>